<evidence type="ECO:0000256" key="1">
    <source>
        <dbReference type="SAM" id="MobiDB-lite"/>
    </source>
</evidence>
<dbReference type="AGR" id="FB:FBgn0260955"/>
<dbReference type="InParanoid" id="E1JHI4"/>
<dbReference type="VEuPathDB" id="VectorBase:FBgn0260955"/>
<reference evidence="3 5" key="4">
    <citation type="journal article" date="2002" name="Genome Biol.">
        <title>The transposable elements of the Drosophila melanogaster euchromatin: a genomics perspective.</title>
        <authorList>
            <person name="Kaminker J.S."/>
            <person name="Bergman C.M."/>
            <person name="Kronmiller B."/>
            <person name="Carlson J."/>
            <person name="Svirskas R."/>
            <person name="Patel S."/>
            <person name="Frise E."/>
            <person name="Wheeler D.A."/>
            <person name="Lewis S.E."/>
            <person name="Rubin G.M."/>
            <person name="Ashburner M."/>
            <person name="Celniker S.E."/>
        </authorList>
    </citation>
    <scope>NUCLEOTIDE SEQUENCE [LARGE SCALE GENOMIC DNA]</scope>
    <source>
        <strain evidence="5">Berkeley</strain>
    </source>
</reference>
<keyword evidence="2" id="KW-0732">Signal</keyword>
<feature type="chain" id="PRO_5003147669" evidence="2">
    <location>
        <begin position="20"/>
        <end position="49"/>
    </location>
</feature>
<evidence type="ECO:0000313" key="3">
    <source>
        <dbReference type="EMBL" id="ACZ94267.1"/>
    </source>
</evidence>
<protein>
    <submittedName>
        <fullName evidence="3">Uncharacterized protein</fullName>
    </submittedName>
</protein>
<dbReference type="Proteomes" id="UP000000803">
    <property type="component" value="Chromosome 2L"/>
</dbReference>
<feature type="signal peptide" evidence="2">
    <location>
        <begin position="1"/>
        <end position="19"/>
    </location>
</feature>
<dbReference type="FlyBase" id="FBgn0260955">
    <property type="gene designation" value="CG42587"/>
</dbReference>
<reference evidence="3 5" key="2">
    <citation type="journal article" date="2002" name="Genome Biol.">
        <title>Finishing a whole-genome shotgun: release 3 of the Drosophila melanogaster euchromatic genome sequence.</title>
        <authorList>
            <person name="Celniker S.E."/>
            <person name="Wheeler D.A."/>
            <person name="Kronmiller B."/>
            <person name="Carlson J.W."/>
            <person name="Halpern A."/>
            <person name="Patel S."/>
            <person name="Adams M."/>
            <person name="Champe M."/>
            <person name="Dugan S.P."/>
            <person name="Frise E."/>
            <person name="Hodgson A."/>
            <person name="George R.A."/>
            <person name="Hoskins R.A."/>
            <person name="Laverty T."/>
            <person name="Muzny D.M."/>
            <person name="Nelson C.R."/>
            <person name="Pacleb J.M."/>
            <person name="Park S."/>
            <person name="Pfeiffer B.D."/>
            <person name="Richards S."/>
            <person name="Sodergren E.J."/>
            <person name="Svirskas R."/>
            <person name="Tabor P.E."/>
            <person name="Wan K."/>
            <person name="Stapleton M."/>
            <person name="Sutton G.G."/>
            <person name="Venter C."/>
            <person name="Weinstock G."/>
            <person name="Scherer S.E."/>
            <person name="Myers E.W."/>
            <person name="Gibbs R.A."/>
            <person name="Rubin G.M."/>
        </authorList>
    </citation>
    <scope>NUCLEOTIDE SEQUENCE [LARGE SCALE GENOMIC DNA]</scope>
    <source>
        <strain evidence="5">Berkeley</strain>
    </source>
</reference>
<dbReference type="AlphaFoldDB" id="E1JHI4"/>
<reference evidence="3 5" key="3">
    <citation type="journal article" date="2002" name="Genome Biol.">
        <title>Annotation of the Drosophila melanogaster euchromatic genome: a systematic review.</title>
        <authorList>
            <person name="Misra S."/>
            <person name="Crosby M.A."/>
            <person name="Mungall C.J."/>
            <person name="Matthews B.B."/>
            <person name="Campbell K.S."/>
            <person name="Hradecky P."/>
            <person name="Huang Y."/>
            <person name="Kaminker J.S."/>
            <person name="Millburn G.H."/>
            <person name="Prochnik S.E."/>
            <person name="Smith C.D."/>
            <person name="Tupy J.L."/>
            <person name="Whitfied E.J."/>
            <person name="Bayraktaroglu L."/>
            <person name="Berman B.P."/>
            <person name="Bettencourt B.R."/>
            <person name="Celniker S.E."/>
            <person name="de Grey A.D."/>
            <person name="Drysdale R.A."/>
            <person name="Harris N.L."/>
            <person name="Richter J."/>
            <person name="Russo S."/>
            <person name="Schroeder A.J."/>
            <person name="Shu S.Q."/>
            <person name="Stapleton M."/>
            <person name="Yamada C."/>
            <person name="Ashburner M."/>
            <person name="Gelbart W.M."/>
            <person name="Rubin G.M."/>
            <person name="Lewis S.E."/>
        </authorList>
    </citation>
    <scope>GENOME REANNOTATION</scope>
    <source>
        <strain evidence="5">Berkeley</strain>
    </source>
</reference>
<reference evidence="3 5" key="8">
    <citation type="journal article" date="2007" name="Science">
        <title>Sequence finishing and mapping of Drosophila melanogaster heterochromatin.</title>
        <authorList>
            <person name="Hoskins R.A."/>
            <person name="Carlson J.W."/>
            <person name="Kennedy C."/>
            <person name="Acevedo D."/>
            <person name="Evans-Holm M."/>
            <person name="Frise E."/>
            <person name="Wan K.H."/>
            <person name="Park S."/>
            <person name="Mendez-Lago M."/>
            <person name="Rossi F."/>
            <person name="Villasante A."/>
            <person name="Dimitri P."/>
            <person name="Karpen G.H."/>
            <person name="Celniker S.E."/>
        </authorList>
    </citation>
    <scope>NUCLEOTIDE SEQUENCE [LARGE SCALE GENOMIC DNA]</scope>
    <source>
        <strain evidence="5">Berkeley</strain>
    </source>
</reference>
<reference evidence="3 5" key="1">
    <citation type="journal article" date="2000" name="Science">
        <title>The genome sequence of Drosophila melanogaster.</title>
        <authorList>
            <person name="Adams M.D."/>
            <person name="Celniker S.E."/>
            <person name="Holt R.A."/>
            <person name="Evans C.A."/>
            <person name="Gocayne J.D."/>
            <person name="Amanatides P.G."/>
            <person name="Scherer S.E."/>
            <person name="Li P.W."/>
            <person name="Hoskins R.A."/>
            <person name="Galle R.F."/>
            <person name="George R.A."/>
            <person name="Lewis S.E."/>
            <person name="Richards S."/>
            <person name="Ashburner M."/>
            <person name="Henderson S.N."/>
            <person name="Sutton G.G."/>
            <person name="Wortman J.R."/>
            <person name="Yandell M.D."/>
            <person name="Zhang Q."/>
            <person name="Chen L.X."/>
            <person name="Brandon R.C."/>
            <person name="Rogers Y.H."/>
            <person name="Blazej R.G."/>
            <person name="Champe M."/>
            <person name="Pfeiffer B.D."/>
            <person name="Wan K.H."/>
            <person name="Doyle C."/>
            <person name="Baxter E.G."/>
            <person name="Helt G."/>
            <person name="Nelson C.R."/>
            <person name="Gabor G.L."/>
            <person name="Abril J.F."/>
            <person name="Agbayani A."/>
            <person name="An H.J."/>
            <person name="Andrews-Pfannkoch C."/>
            <person name="Baldwin D."/>
            <person name="Ballew R.M."/>
            <person name="Basu A."/>
            <person name="Baxendale J."/>
            <person name="Bayraktaroglu L."/>
            <person name="Beasley E.M."/>
            <person name="Beeson K.Y."/>
            <person name="Benos P.V."/>
            <person name="Berman B.P."/>
            <person name="Bhandari D."/>
            <person name="Bolshakov S."/>
            <person name="Borkova D."/>
            <person name="Botchan M.R."/>
            <person name="Bouck J."/>
            <person name="Brokstein P."/>
            <person name="Brottier P."/>
            <person name="Burtis K.C."/>
            <person name="Busam D.A."/>
            <person name="Butler H."/>
            <person name="Cadieu E."/>
            <person name="Center A."/>
            <person name="Chandra I."/>
            <person name="Cherry J.M."/>
            <person name="Cawley S."/>
            <person name="Dahlke C."/>
            <person name="Davenport L.B."/>
            <person name="Davies P."/>
            <person name="de Pablos B."/>
            <person name="Delcher A."/>
            <person name="Deng Z."/>
            <person name="Mays A.D."/>
            <person name="Dew I."/>
            <person name="Dietz S.M."/>
            <person name="Dodson K."/>
            <person name="Doup L.E."/>
            <person name="Downes M."/>
            <person name="Dugan-Rocha S."/>
            <person name="Dunkov B.C."/>
            <person name="Dunn P."/>
            <person name="Durbin K.J."/>
            <person name="Evangelista C.C."/>
            <person name="Ferraz C."/>
            <person name="Ferriera S."/>
            <person name="Fleischmann W."/>
            <person name="Fosler C."/>
            <person name="Gabrielian A.E."/>
            <person name="Garg N.S."/>
            <person name="Gelbart W.M."/>
            <person name="Glasser K."/>
            <person name="Glodek A."/>
            <person name="Gong F."/>
            <person name="Gorrell J.H."/>
            <person name="Gu Z."/>
            <person name="Guan P."/>
            <person name="Harris M."/>
            <person name="Harris N.L."/>
            <person name="Harvey D."/>
            <person name="Heiman T.J."/>
            <person name="Hernandez J.R."/>
            <person name="Houck J."/>
            <person name="Hostin D."/>
            <person name="Houston K.A."/>
            <person name="Howland T.J."/>
            <person name="Wei M.H."/>
            <person name="Ibegwam C."/>
            <person name="Jalali M."/>
            <person name="Kalush F."/>
            <person name="Karpen G.H."/>
            <person name="Ke Z."/>
            <person name="Kennison J.A."/>
            <person name="Ketchum K.A."/>
            <person name="Kimmel B.E."/>
            <person name="Kodira C.D."/>
            <person name="Kraft C."/>
            <person name="Kravitz S."/>
            <person name="Kulp D."/>
            <person name="Lai Z."/>
            <person name="Lasko P."/>
            <person name="Lei Y."/>
            <person name="Levitsky A.A."/>
            <person name="Li J."/>
            <person name="Li Z."/>
            <person name="Liang Y."/>
            <person name="Lin X."/>
            <person name="Liu X."/>
            <person name="Mattei B."/>
            <person name="McIntosh T.C."/>
            <person name="McLeod M.P."/>
            <person name="McPherson D."/>
            <person name="Merkulov G."/>
            <person name="Milshina N.V."/>
            <person name="Mobarry C."/>
            <person name="Morris J."/>
            <person name="Moshrefi A."/>
            <person name="Mount S.M."/>
            <person name="Moy M."/>
            <person name="Murphy B."/>
            <person name="Murphy L."/>
            <person name="Muzny D.M."/>
            <person name="Nelson D.L."/>
            <person name="Nelson D.R."/>
            <person name="Nelson K.A."/>
            <person name="Nixon K."/>
            <person name="Nusskern D.R."/>
            <person name="Pacleb J.M."/>
            <person name="Palazzolo M."/>
            <person name="Pittman G.S."/>
            <person name="Pan S."/>
            <person name="Pollard J."/>
            <person name="Puri V."/>
            <person name="Reese M.G."/>
            <person name="Reinert K."/>
            <person name="Remington K."/>
            <person name="Saunders R.D."/>
            <person name="Scheeler F."/>
            <person name="Shen H."/>
            <person name="Shue B.C."/>
            <person name="Siden-Kiamos I."/>
            <person name="Simpson M."/>
            <person name="Skupski M.P."/>
            <person name="Smith T."/>
            <person name="Spier E."/>
            <person name="Spradling A.C."/>
            <person name="Stapleton M."/>
            <person name="Strong R."/>
            <person name="Sun E."/>
            <person name="Svirskas R."/>
            <person name="Tector C."/>
            <person name="Turner R."/>
            <person name="Venter E."/>
            <person name="Wang A.H."/>
            <person name="Wang X."/>
            <person name="Wang Z.Y."/>
            <person name="Wassarman D.A."/>
            <person name="Weinstock G.M."/>
            <person name="Weissenbach J."/>
            <person name="Williams S.M."/>
            <person name="WoodageT"/>
            <person name="Worley K.C."/>
            <person name="Wu D."/>
            <person name="Yang S."/>
            <person name="Yao Q.A."/>
            <person name="Ye J."/>
            <person name="Yeh R.F."/>
            <person name="Zaveri J.S."/>
            <person name="Zhan M."/>
            <person name="Zhang G."/>
            <person name="Zhao Q."/>
            <person name="Zheng L."/>
            <person name="Zheng X.H."/>
            <person name="Zhong F.N."/>
            <person name="Zhong W."/>
            <person name="Zhou X."/>
            <person name="Zhu S."/>
            <person name="Zhu X."/>
            <person name="Smith H.O."/>
            <person name="Gibbs R.A."/>
            <person name="Myers E.W."/>
            <person name="Rubin G.M."/>
            <person name="Venter J.C."/>
        </authorList>
    </citation>
    <scope>NUCLEOTIDE SEQUENCE [LARGE SCALE GENOMIC DNA]</scope>
    <source>
        <strain evidence="5">Berkeley</strain>
    </source>
</reference>
<dbReference type="PaxDb" id="7227-FBpp0290956"/>
<reference evidence="3 5" key="6">
    <citation type="journal article" date="2005" name="PLoS Comput. Biol.">
        <title>Combined evidence annotation of transposable elements in genome sequences.</title>
        <authorList>
            <person name="Quesneville H."/>
            <person name="Bergman C.M."/>
            <person name="Andrieu O."/>
            <person name="Autard D."/>
            <person name="Nouaud D."/>
            <person name="Ashburner M."/>
            <person name="Anxolabehere D."/>
        </authorList>
    </citation>
    <scope>NUCLEOTIDE SEQUENCE [LARGE SCALE GENOMIC DNA]</scope>
    <source>
        <strain evidence="5">Berkeley</strain>
    </source>
</reference>
<reference evidence="3 5" key="9">
    <citation type="journal article" date="2015" name="G3 (Bethesda)">
        <title>Gene Model Annotations for Drosophila melanogaster: Impact of High-Throughput Data.</title>
        <authorList>
            <consortium name="FlyBase Consortium"/>
            <person name="Matthews B.B."/>
            <person name="Dos Santos G."/>
            <person name="Crosby M.A."/>
            <person name="Emmert D.B."/>
            <person name="St Pierre S.E."/>
            <person name="Gramates L.S."/>
            <person name="Zhou P."/>
            <person name="Schroeder A.J."/>
            <person name="Falls K."/>
            <person name="Strelets V."/>
            <person name="Russo S.M."/>
            <person name="Gelbart W.M."/>
            <person name="null"/>
        </authorList>
    </citation>
    <scope>NUCLEOTIDE SEQUENCE [LARGE SCALE GENOMIC DNA]</scope>
    <source>
        <strain evidence="5">Berkeley</strain>
    </source>
</reference>
<dbReference type="Bgee" id="FBgn0260955">
    <property type="expression patterns" value="Expressed in saliva-secreting gland and 8 other cell types or tissues"/>
</dbReference>
<reference evidence="3 5" key="5">
    <citation type="journal article" date="2002" name="Genome Biol.">
        <title>Heterochromatic sequences in a Drosophila whole-genome shotgun assembly.</title>
        <authorList>
            <person name="Hoskins R.A."/>
            <person name="Smith C.D."/>
            <person name="Carlson J.W."/>
            <person name="Carvalho A.B."/>
            <person name="Halpern A."/>
            <person name="Kaminker J.S."/>
            <person name="Kennedy C."/>
            <person name="Mungall C.J."/>
            <person name="Sullivan B.A."/>
            <person name="Sutton G.G."/>
            <person name="Yasuhara J.C."/>
            <person name="Wakimoto B.T."/>
            <person name="Myers E.W."/>
            <person name="Celniker S.E."/>
            <person name="Rubin G.M."/>
            <person name="Karpen G.H."/>
        </authorList>
    </citation>
    <scope>NUCLEOTIDE SEQUENCE [LARGE SCALE GENOMIC DNA]</scope>
    <source>
        <strain evidence="5">Berkeley</strain>
    </source>
</reference>
<reference evidence="3 5" key="10">
    <citation type="journal article" date="2015" name="G3 (Bethesda)">
        <title>Gene Model Annotations for Drosophila melanogaster: The Rule-Benders.</title>
        <authorList>
            <consortium name="FlyBase Consortium"/>
            <person name="Crosby M.A."/>
            <person name="Gramates L.S."/>
            <person name="Dos Santos G."/>
            <person name="Matthews B.B."/>
            <person name="St Pierre S.E."/>
            <person name="Zhou P."/>
            <person name="Schroeder A.J."/>
            <person name="Falls K."/>
            <person name="Emmert D.B."/>
            <person name="Russo S.M."/>
            <person name="Gelbart W.M."/>
            <person name="null"/>
        </authorList>
    </citation>
    <scope>NUCLEOTIDE SEQUENCE [LARGE SCALE GENOMIC DNA]</scope>
    <source>
        <strain evidence="5">Berkeley</strain>
    </source>
</reference>
<proteinExistence type="predicted"/>
<dbReference type="GeneID" id="8674060"/>
<dbReference type="BioGRID-ORCS" id="8674060">
    <property type="hits" value="0 hits in 1 CRISPR screen"/>
</dbReference>
<sequence length="49" mass="5123">MDLKCCLLLLSLLFAGALARPEPDTPRPTLPPCSPWCAGQPPPPPGAVN</sequence>
<evidence type="ECO:0000313" key="5">
    <source>
        <dbReference type="Proteomes" id="UP000000803"/>
    </source>
</evidence>
<reference evidence="3 5" key="11">
    <citation type="journal article" date="2015" name="Genome Res.">
        <title>The Release 6 reference sequence of the Drosophila melanogaster genome.</title>
        <authorList>
            <person name="Hoskins R.A."/>
            <person name="Carlson J.W."/>
            <person name="Wan K.H."/>
            <person name="Park S."/>
            <person name="Mendez I."/>
            <person name="Galle S.E."/>
            <person name="Booth B.W."/>
            <person name="Pfeiffer B.D."/>
            <person name="George R.A."/>
            <person name="Svirskas R."/>
            <person name="Krzywinski M."/>
            <person name="Schein J."/>
            <person name="Accardo M.C."/>
            <person name="Damia E."/>
            <person name="Messina G."/>
            <person name="Mendez-Lago M."/>
            <person name="de Pablos B."/>
            <person name="Demakova O.V."/>
            <person name="Andreyeva E.N."/>
            <person name="Boldyreva L.V."/>
            <person name="Marra M."/>
            <person name="Carvalho A.B."/>
            <person name="Dimitri P."/>
            <person name="Villasante A."/>
            <person name="Zhimulev I.F."/>
            <person name="Rubin G.M."/>
            <person name="Karpen G.H."/>
            <person name="Celniker S.E."/>
        </authorList>
    </citation>
    <scope>NUCLEOTIDE SEQUENCE [LARGE SCALE GENOMIC DNA]</scope>
    <source>
        <strain evidence="5">Berkeley</strain>
    </source>
</reference>
<keyword evidence="5" id="KW-1185">Reference proteome</keyword>
<dbReference type="RefSeq" id="NP_001162981.1">
    <property type="nucleotide sequence ID" value="NM_001169510.2"/>
</dbReference>
<accession>E1JHI4</accession>
<dbReference type="HOGENOM" id="CLU_2998645_0_0_1"/>
<organism evidence="3 5">
    <name type="scientific">Drosophila melanogaster</name>
    <name type="common">Fruit fly</name>
    <dbReference type="NCBI Taxonomy" id="7227"/>
    <lineage>
        <taxon>Eukaryota</taxon>
        <taxon>Metazoa</taxon>
        <taxon>Ecdysozoa</taxon>
        <taxon>Arthropoda</taxon>
        <taxon>Hexapoda</taxon>
        <taxon>Insecta</taxon>
        <taxon>Pterygota</taxon>
        <taxon>Neoptera</taxon>
        <taxon>Endopterygota</taxon>
        <taxon>Diptera</taxon>
        <taxon>Brachycera</taxon>
        <taxon>Muscomorpha</taxon>
        <taxon>Ephydroidea</taxon>
        <taxon>Drosophilidae</taxon>
        <taxon>Drosophila</taxon>
        <taxon>Sophophora</taxon>
    </lineage>
</organism>
<evidence type="ECO:0000256" key="2">
    <source>
        <dbReference type="SAM" id="SignalP"/>
    </source>
</evidence>
<name>E1JHI4_DROME</name>
<dbReference type="EMBL" id="AE014134">
    <property type="protein sequence ID" value="ACZ94267.1"/>
    <property type="molecule type" value="Genomic_DNA"/>
</dbReference>
<evidence type="ECO:0000313" key="4">
    <source>
        <dbReference type="FlyBase" id="FBgn0260955"/>
    </source>
</evidence>
<dbReference type="eggNOG" id="ENOG502T8SX">
    <property type="taxonomic scope" value="Eukaryota"/>
</dbReference>
<feature type="region of interest" description="Disordered" evidence="1">
    <location>
        <begin position="20"/>
        <end position="49"/>
    </location>
</feature>
<feature type="compositionally biased region" description="Pro residues" evidence="1">
    <location>
        <begin position="26"/>
        <end position="49"/>
    </location>
</feature>
<dbReference type="KEGG" id="dme:Dmel_CG42587"/>
<gene>
    <name evidence="3" type="primary">Dmel\CG42587</name>
    <name evidence="3 4" type="ORF">CG42587</name>
    <name evidence="3" type="ORF">Dmel_CG42587</name>
</gene>
<reference evidence="3 5" key="7">
    <citation type="journal article" date="2007" name="Science">
        <title>The Release 5.1 annotation of Drosophila melanogaster heterochromatin.</title>
        <authorList>
            <person name="Smith C.D."/>
            <person name="Shu S."/>
            <person name="Mungall C.J."/>
            <person name="Karpen G.H."/>
        </authorList>
    </citation>
    <scope>NUCLEOTIDE SEQUENCE [LARGE SCALE GENOMIC DNA]</scope>
    <source>
        <strain evidence="5">Berkeley</strain>
    </source>
</reference>